<evidence type="ECO:0000313" key="3">
    <source>
        <dbReference type="Proteomes" id="UP000827892"/>
    </source>
</evidence>
<dbReference type="InterPro" id="IPR019428">
    <property type="entry name" value="7TM_GPCR_serpentine_rcpt_Str"/>
</dbReference>
<protein>
    <submittedName>
        <fullName evidence="2">Uncharacterized protein</fullName>
    </submittedName>
</protein>
<feature type="transmembrane region" description="Helical" evidence="1">
    <location>
        <begin position="23"/>
        <end position="45"/>
    </location>
</feature>
<dbReference type="EMBL" id="CP090895">
    <property type="protein sequence ID" value="ULT88038.1"/>
    <property type="molecule type" value="Genomic_DNA"/>
</dbReference>
<evidence type="ECO:0000313" key="2">
    <source>
        <dbReference type="EMBL" id="ULT88038.1"/>
    </source>
</evidence>
<dbReference type="PANTHER" id="PTHR46178:SF3">
    <property type="entry name" value="SEVEN TM RECEPTOR"/>
    <property type="match status" value="1"/>
</dbReference>
<evidence type="ECO:0000256" key="1">
    <source>
        <dbReference type="SAM" id="Phobius"/>
    </source>
</evidence>
<gene>
    <name evidence="2" type="ORF">L3Y34_007311</name>
</gene>
<feature type="transmembrane region" description="Helical" evidence="1">
    <location>
        <begin position="65"/>
        <end position="85"/>
    </location>
</feature>
<dbReference type="Proteomes" id="UP000827892">
    <property type="component" value="Chromosome V"/>
</dbReference>
<accession>A0AAE9A1I7</accession>
<dbReference type="AlphaFoldDB" id="A0AAE9A1I7"/>
<keyword evidence="1" id="KW-1133">Transmembrane helix</keyword>
<dbReference type="Pfam" id="PF10326">
    <property type="entry name" value="7TM_GPCR_Str"/>
    <property type="match status" value="1"/>
</dbReference>
<sequence length="121" mass="13508">MHFNIAIKLKMCSKFQSYLQNQFFRALVVQSIGPTLFLVLPIAPILAVPLMSPYTGTEVSWQPGWLHSIVGLFPPFDSLAFMLIVKEYTKILKNRFGCIMSGPSVEPTSHPSASQQPINVL</sequence>
<reference evidence="2 3" key="1">
    <citation type="submission" date="2022-02" db="EMBL/GenBank/DDBJ databases">
        <title>Chromosome-level reference genomes for two strains of Caenorhabditis briggsae: an improved platform for comparative genomics.</title>
        <authorList>
            <person name="Stevens L."/>
            <person name="Andersen E.C."/>
        </authorList>
    </citation>
    <scope>NUCLEOTIDE SEQUENCE [LARGE SCALE GENOMIC DNA]</scope>
    <source>
        <strain evidence="2">QX1410_ONT</strain>
        <tissue evidence="2">Whole-organism</tissue>
    </source>
</reference>
<keyword evidence="1" id="KW-0472">Membrane</keyword>
<keyword evidence="1" id="KW-0812">Transmembrane</keyword>
<organism evidence="2 3">
    <name type="scientific">Caenorhabditis briggsae</name>
    <dbReference type="NCBI Taxonomy" id="6238"/>
    <lineage>
        <taxon>Eukaryota</taxon>
        <taxon>Metazoa</taxon>
        <taxon>Ecdysozoa</taxon>
        <taxon>Nematoda</taxon>
        <taxon>Chromadorea</taxon>
        <taxon>Rhabditida</taxon>
        <taxon>Rhabditina</taxon>
        <taxon>Rhabditomorpha</taxon>
        <taxon>Rhabditoidea</taxon>
        <taxon>Rhabditidae</taxon>
        <taxon>Peloderinae</taxon>
        <taxon>Caenorhabditis</taxon>
    </lineage>
</organism>
<proteinExistence type="predicted"/>
<dbReference type="PANTHER" id="PTHR46178">
    <property type="entry name" value="SEVEN TM RECEPTOR"/>
    <property type="match status" value="1"/>
</dbReference>
<name>A0AAE9A1I7_CAEBR</name>